<accession>A0A7X1JCK0</accession>
<keyword evidence="2" id="KW-0489">Methyltransferase</keyword>
<evidence type="ECO:0000313" key="2">
    <source>
        <dbReference type="EMBL" id="MBC2907789.1"/>
    </source>
</evidence>
<keyword evidence="2" id="KW-0808">Transferase</keyword>
<sequence>MAVYDALGATYARTRQADPRIAARIHAALGDATGVVNVGAGSGSYEPARTVLAVEPSQVMISQRPPGAAPAVQGVAEHLPLRDDSADAVMALLTVHHWADLAAGIAELRRVARRRVVILTWDQAVFRERFWLVRDYLPEAAAFDDTRAVPIDRLLDLLGGGRQEPVRIPHDCADGFGAAFWRRPHAYLDPCVRAGISMLAQTGDDALAPGLTRLASDLATGRWHSRYAELLTLESIDVGYRLLVTDS</sequence>
<dbReference type="EMBL" id="JACMSF010000091">
    <property type="protein sequence ID" value="MBC2907789.1"/>
    <property type="molecule type" value="Genomic_DNA"/>
</dbReference>
<comment type="caution">
    <text evidence="2">The sequence shown here is derived from an EMBL/GenBank/DDBJ whole genome shotgun (WGS) entry which is preliminary data.</text>
</comment>
<evidence type="ECO:0000313" key="3">
    <source>
        <dbReference type="Proteomes" id="UP000584670"/>
    </source>
</evidence>
<organism evidence="2 3">
    <name type="scientific">Streptomyces cupreus</name>
    <dbReference type="NCBI Taxonomy" id="2759956"/>
    <lineage>
        <taxon>Bacteria</taxon>
        <taxon>Bacillati</taxon>
        <taxon>Actinomycetota</taxon>
        <taxon>Actinomycetes</taxon>
        <taxon>Kitasatosporales</taxon>
        <taxon>Streptomycetaceae</taxon>
        <taxon>Streptomyces</taxon>
    </lineage>
</organism>
<feature type="domain" description="Methyltransferase type 11" evidence="1">
    <location>
        <begin position="38"/>
        <end position="115"/>
    </location>
</feature>
<dbReference type="Pfam" id="PF08241">
    <property type="entry name" value="Methyltransf_11"/>
    <property type="match status" value="1"/>
</dbReference>
<dbReference type="SUPFAM" id="SSF53335">
    <property type="entry name" value="S-adenosyl-L-methionine-dependent methyltransferases"/>
    <property type="match status" value="1"/>
</dbReference>
<protein>
    <submittedName>
        <fullName evidence="2">Class I SAM-dependent methyltransferase</fullName>
    </submittedName>
</protein>
<proteinExistence type="predicted"/>
<dbReference type="GO" id="GO:0032259">
    <property type="term" value="P:methylation"/>
    <property type="evidence" value="ECO:0007669"/>
    <property type="project" value="UniProtKB-KW"/>
</dbReference>
<dbReference type="InterPro" id="IPR029063">
    <property type="entry name" value="SAM-dependent_MTases_sf"/>
</dbReference>
<name>A0A7X1JCK0_9ACTN</name>
<keyword evidence="3" id="KW-1185">Reference proteome</keyword>
<reference evidence="2 3" key="1">
    <citation type="submission" date="2020-08" db="EMBL/GenBank/DDBJ databases">
        <title>Streptomyces sp. PSKA01 genome sequencing and assembly.</title>
        <authorList>
            <person name="Mandal S."/>
            <person name="Maiti P.K."/>
            <person name="Das P."/>
        </authorList>
    </citation>
    <scope>NUCLEOTIDE SEQUENCE [LARGE SCALE GENOMIC DNA]</scope>
    <source>
        <strain evidence="2 3">PSKA01</strain>
    </source>
</reference>
<dbReference type="InterPro" id="IPR013216">
    <property type="entry name" value="Methyltransf_11"/>
</dbReference>
<gene>
    <name evidence="2" type="ORF">H4N64_41040</name>
</gene>
<dbReference type="Proteomes" id="UP000584670">
    <property type="component" value="Unassembled WGS sequence"/>
</dbReference>
<evidence type="ECO:0000259" key="1">
    <source>
        <dbReference type="Pfam" id="PF08241"/>
    </source>
</evidence>
<dbReference type="GO" id="GO:0008757">
    <property type="term" value="F:S-adenosylmethionine-dependent methyltransferase activity"/>
    <property type="evidence" value="ECO:0007669"/>
    <property type="project" value="InterPro"/>
</dbReference>
<dbReference type="RefSeq" id="WP_186287726.1">
    <property type="nucleotide sequence ID" value="NZ_JACMSF010000091.1"/>
</dbReference>
<dbReference type="Gene3D" id="3.40.50.150">
    <property type="entry name" value="Vaccinia Virus protein VP39"/>
    <property type="match status" value="1"/>
</dbReference>
<dbReference type="AlphaFoldDB" id="A0A7X1JCK0"/>